<dbReference type="EMBL" id="UINC01081623">
    <property type="protein sequence ID" value="SVC25660.1"/>
    <property type="molecule type" value="Genomic_DNA"/>
</dbReference>
<organism evidence="1">
    <name type="scientific">marine metagenome</name>
    <dbReference type="NCBI Taxonomy" id="408172"/>
    <lineage>
        <taxon>unclassified sequences</taxon>
        <taxon>metagenomes</taxon>
        <taxon>ecological metagenomes</taxon>
    </lineage>
</organism>
<proteinExistence type="predicted"/>
<evidence type="ECO:0000313" key="1">
    <source>
        <dbReference type="EMBL" id="SVC25660.1"/>
    </source>
</evidence>
<feature type="non-terminal residue" evidence="1">
    <location>
        <position position="245"/>
    </location>
</feature>
<name>A0A382KME2_9ZZZZ</name>
<protein>
    <recommendedName>
        <fullName evidence="2">Asparagine synthetase domain-containing protein</fullName>
    </recommendedName>
</protein>
<dbReference type="InterPro" id="IPR014729">
    <property type="entry name" value="Rossmann-like_a/b/a_fold"/>
</dbReference>
<accession>A0A382KME2</accession>
<sequence>MNWEFKSNNDLDLKAIATFSCLGFMLDQDTFYSDIKVIRPSTKVTLKNNTIIGSEKIWFWHYEPAERSFTDIVDEFTAIFEKNVYNETNGKKILLPISGGLDSRSLFVSLKDKSNLTLSAYEFEEGIDEICYGKELSDKFQIPLYAQKIPKSYLWNKLDQIADLNGCFTEFTQPRQMAAIDNWKSLGDKILLGHWGDVLFDKQANSNYISYDEEINALKKKILNPGGMEIATDLWKYWNLGGSFE</sequence>
<dbReference type="AlphaFoldDB" id="A0A382KME2"/>
<dbReference type="Gene3D" id="3.40.50.620">
    <property type="entry name" value="HUPs"/>
    <property type="match status" value="1"/>
</dbReference>
<gene>
    <name evidence="1" type="ORF">METZ01_LOCUS278514</name>
</gene>
<evidence type="ECO:0008006" key="2">
    <source>
        <dbReference type="Google" id="ProtNLM"/>
    </source>
</evidence>
<reference evidence="1" key="1">
    <citation type="submission" date="2018-05" db="EMBL/GenBank/DDBJ databases">
        <authorList>
            <person name="Lanie J.A."/>
            <person name="Ng W.-L."/>
            <person name="Kazmierczak K.M."/>
            <person name="Andrzejewski T.M."/>
            <person name="Davidsen T.M."/>
            <person name="Wayne K.J."/>
            <person name="Tettelin H."/>
            <person name="Glass J.I."/>
            <person name="Rusch D."/>
            <person name="Podicherti R."/>
            <person name="Tsui H.-C.T."/>
            <person name="Winkler M.E."/>
        </authorList>
    </citation>
    <scope>NUCLEOTIDE SEQUENCE</scope>
</reference>
<dbReference type="SUPFAM" id="SSF52402">
    <property type="entry name" value="Adenine nucleotide alpha hydrolases-like"/>
    <property type="match status" value="1"/>
</dbReference>